<dbReference type="InterPro" id="IPR004827">
    <property type="entry name" value="bZIP"/>
</dbReference>
<comment type="caution">
    <text evidence="3">The sequence shown here is derived from an EMBL/GenBank/DDBJ whole genome shotgun (WGS) entry which is preliminary data.</text>
</comment>
<feature type="compositionally biased region" description="Basic residues" evidence="1">
    <location>
        <begin position="57"/>
        <end position="66"/>
    </location>
</feature>
<dbReference type="InterPro" id="IPR046347">
    <property type="entry name" value="bZIP_sf"/>
</dbReference>
<organism evidence="3 4">
    <name type="scientific">Trichoderma breve</name>
    <dbReference type="NCBI Taxonomy" id="2034170"/>
    <lineage>
        <taxon>Eukaryota</taxon>
        <taxon>Fungi</taxon>
        <taxon>Dikarya</taxon>
        <taxon>Ascomycota</taxon>
        <taxon>Pezizomycotina</taxon>
        <taxon>Sordariomycetes</taxon>
        <taxon>Hypocreomycetidae</taxon>
        <taxon>Hypocreales</taxon>
        <taxon>Hypocreaceae</taxon>
        <taxon>Trichoderma</taxon>
    </lineage>
</organism>
<dbReference type="GeneID" id="80870884"/>
<accession>A0A9W9E239</accession>
<dbReference type="PROSITE" id="PS00036">
    <property type="entry name" value="BZIP_BASIC"/>
    <property type="match status" value="1"/>
</dbReference>
<evidence type="ECO:0000313" key="4">
    <source>
        <dbReference type="Proteomes" id="UP001140511"/>
    </source>
</evidence>
<evidence type="ECO:0000313" key="3">
    <source>
        <dbReference type="EMBL" id="KAJ4855618.1"/>
    </source>
</evidence>
<dbReference type="InterPro" id="IPR052635">
    <property type="entry name" value="Sec_Metab_Biosynth_Reg"/>
</dbReference>
<proteinExistence type="predicted"/>
<dbReference type="Proteomes" id="UP001140511">
    <property type="component" value="Unassembled WGS sequence"/>
</dbReference>
<dbReference type="SUPFAM" id="SSF57959">
    <property type="entry name" value="Leucine zipper domain"/>
    <property type="match status" value="1"/>
</dbReference>
<name>A0A9W9E239_9HYPO</name>
<dbReference type="PANTHER" id="PTHR39607:SF2">
    <property type="entry name" value="BZIP DOMAIN-CONTAINING PROTEIN"/>
    <property type="match status" value="1"/>
</dbReference>
<evidence type="ECO:0000259" key="2">
    <source>
        <dbReference type="PROSITE" id="PS00036"/>
    </source>
</evidence>
<dbReference type="EMBL" id="JAOPEN010000006">
    <property type="protein sequence ID" value="KAJ4855618.1"/>
    <property type="molecule type" value="Genomic_DNA"/>
</dbReference>
<reference evidence="3" key="1">
    <citation type="submission" date="2022-09" db="EMBL/GenBank/DDBJ databases">
        <title>Chromosome-level assembly of Trichoderma breve T069, a fungus used in development of biopesticide product.</title>
        <authorList>
            <person name="Lin R."/>
            <person name="Liu T."/>
        </authorList>
    </citation>
    <scope>NUCLEOTIDE SEQUENCE</scope>
    <source>
        <strain evidence="3">T069</strain>
    </source>
</reference>
<dbReference type="AlphaFoldDB" id="A0A9W9E239"/>
<feature type="domain" description="BZIP" evidence="2">
    <location>
        <begin position="45"/>
        <end position="60"/>
    </location>
</feature>
<keyword evidence="4" id="KW-1185">Reference proteome</keyword>
<dbReference type="PROSITE" id="PS51257">
    <property type="entry name" value="PROKAR_LIPOPROTEIN"/>
    <property type="match status" value="1"/>
</dbReference>
<sequence length="157" mass="17372">MSQKRFVSDQQPALSQYASTGACSAFGKLAHPDEDWTKLSDLAARRRVQNRIAQRNYRNKMKHKKKSLDGSGTSYSAESARHNISCDSKDNVDLPLTQEINDRATFHHITIQSQTFAYQACTAPSSNGIPLVPPLAPVVTTAYTICKIDHVPNIQQG</sequence>
<feature type="region of interest" description="Disordered" evidence="1">
    <location>
        <begin position="54"/>
        <end position="82"/>
    </location>
</feature>
<dbReference type="CDD" id="cd14688">
    <property type="entry name" value="bZIP_YAP"/>
    <property type="match status" value="1"/>
</dbReference>
<dbReference type="RefSeq" id="XP_056024674.1">
    <property type="nucleotide sequence ID" value="XM_056176196.1"/>
</dbReference>
<dbReference type="GO" id="GO:0003700">
    <property type="term" value="F:DNA-binding transcription factor activity"/>
    <property type="evidence" value="ECO:0007669"/>
    <property type="project" value="InterPro"/>
</dbReference>
<dbReference type="PANTHER" id="PTHR39607">
    <property type="entry name" value="XANTHOCILLIN BIOSYNTHESIS CLUSTER TRANSCRIPTION FACTOR XANC-RELATED"/>
    <property type="match status" value="1"/>
</dbReference>
<evidence type="ECO:0000256" key="1">
    <source>
        <dbReference type="SAM" id="MobiDB-lite"/>
    </source>
</evidence>
<protein>
    <recommendedName>
        <fullName evidence="2">BZIP domain-containing protein</fullName>
    </recommendedName>
</protein>
<gene>
    <name evidence="3" type="ORF">T069G_08986</name>
</gene>